<dbReference type="InterPro" id="IPR011010">
    <property type="entry name" value="DNA_brk_join_enz"/>
</dbReference>
<feature type="compositionally biased region" description="Polar residues" evidence="5">
    <location>
        <begin position="544"/>
        <end position="565"/>
    </location>
</feature>
<organism evidence="8 9">
    <name type="scientific">Mugilogobius chulae</name>
    <name type="common">yellowstripe goby</name>
    <dbReference type="NCBI Taxonomy" id="88201"/>
    <lineage>
        <taxon>Eukaryota</taxon>
        <taxon>Metazoa</taxon>
        <taxon>Chordata</taxon>
        <taxon>Craniata</taxon>
        <taxon>Vertebrata</taxon>
        <taxon>Euteleostomi</taxon>
        <taxon>Actinopterygii</taxon>
        <taxon>Neopterygii</taxon>
        <taxon>Teleostei</taxon>
        <taxon>Neoteleostei</taxon>
        <taxon>Acanthomorphata</taxon>
        <taxon>Gobiaria</taxon>
        <taxon>Gobiiformes</taxon>
        <taxon>Gobioidei</taxon>
        <taxon>Gobiidae</taxon>
        <taxon>Gobionellinae</taxon>
        <taxon>Mugilogobius</taxon>
    </lineage>
</organism>
<feature type="region of interest" description="Disordered" evidence="5">
    <location>
        <begin position="762"/>
        <end position="793"/>
    </location>
</feature>
<feature type="region of interest" description="Disordered" evidence="5">
    <location>
        <begin position="1224"/>
        <end position="1303"/>
    </location>
</feature>
<evidence type="ECO:0000256" key="3">
    <source>
        <dbReference type="ARBA" id="ARBA00023125"/>
    </source>
</evidence>
<dbReference type="SUPFAM" id="SSF56349">
    <property type="entry name" value="DNA breaking-rejoining enzymes"/>
    <property type="match status" value="1"/>
</dbReference>
<sequence length="1657" mass="180204">MLSPSGVERRRCGRCETSLLPEDRHDFCFLCLGWQHTAEEKDCPACLSLPRVERERRRGFMGPISPEHLGLDPEMSKGEAASPVRAAAPPDKTPAPPSPRPVHPRKKDWADYDEEDDRRVYEEDAASLFSDVAPPADRYPVDQLPTLFVTAAERMNISFPPQPAAPPVDFTDGLGSRPRPRARPKVLCPPMPPIVHYAQREWGQPLSAKHPAKAYRPYCCVQDWCSDSGVPPIEDGVRLSLLPSSSLWPGSKPQLPSEKDRLTAALFDRCYANATQVVALASNLAFLGGSMSKLLEGDSEPSRLDLGELRTTLATFLRMSQALAIDGGRSMCAAQVGCRHLWLGLSSLKDQEKKQLLNLPLSTASLFGPDFLSFVDRLDSATKASAQLAPHLRPQLPQRTPHRQDKRRRSRSPPRRAAAARSAPRIPAAPEPRRGRDKSARPDRRASSGARRGRGGAFHANKGRATARYITEEPTSLHASRNALVASSDLSNYAGARLEASSTTALTHSSHATAQLNAFPAPRSAPRKRIHLAQNRVGRALVRSHSQSHTCTRSGASTHISSSTFPKLPHAAPGARRGLVQAREDRASTHIPAQSYALAGGVSTVINPSPPRITAAVRGRTRAPLPPSSVRSVGNSCKRPASVRTSSTGASLTASQRDARLSLHSSEEPYRAKKRRLGGCDAMTGSRSYPARPFRAGPPTHGHSGRARSSSSQLRSPTSHGLLPSLGGPRDSPFSVVTQNAEEGICTTVRYTPTSVRRGVSDQNARCGRDQGTAGRGLLPPTARCSSGSTGRESGERFLLPVLLGPQKERRRPTHFGLAHPQRMHSQETLSHADDTTPVGVRQSGRLDDVCGPHGCFHVSIVPEHRKFLRFSVAGKCYEYCRLPFGYSLAPRTFSKCVEAALDPLRRMGIRILTYIDDWLILASSRQEAQAHTKVVLDHISKLGFVVNRAKSSLRPAQVMCYLGLQLDSLNARASLSAGRRSVLLQKGQAVLKRTTVQSYQIQSLLGLMAAAHPVVQLGLLHMRRLQRWYSRLRLHPVRDRRKWLRLPMPARKDIQFWTDPILLSQGVRLGCVPHYTEVFTDASLTGWGGVLGQCSTGGTWSPTPRHINVLEMEAVKNVLLHFRAELEGHHVLVRSDNTTVVAYLNRQGGTRSPPLHRRAAEILLWANTHLLSLRARHIPGVLNVGADRMSRGGAARDEWSLAPWVAAQGTSLLWASTRWRTDVGRGDSFMPPPPPASASAASQSQERQTTNPGCGPGQSECQVVPRLGVHGAGDTLAPPGLAPDADSGPGSPLLAPNPRPQTLGLEAERGRLLDLGLPSAVVSTIQGARAPSTVRAYRLRWQLFATWCAERSVDPLSCPIQEVLGFLQSLLAKGRSASTLGVFASAIASGHTGFGGFSARNHPLVKRFLRGALRLNPPLRRSAAAWDLQVVLEGLSGPPFEPLDRAELSCLSFKTVLLLALASAKRAGELCALSIHPSCLSFSSDGGLVELWPNQAFQPKVITSSFRSRVIRLRPLCPPPHASAEEERSHLSCPVRALRRYLHCTAGFRRSDQLFVGFGAKDRGAALSSQRLAHWVCQAIHMAYEARGRPPPALIRAHSTRGVATSTAMLRGVSLEEICLAASWSSSSTFVQSYLLDVTAQSVAHSVLSRGPHEST</sequence>
<comment type="similarity">
    <text evidence="1">Belongs to the beta type-B retroviral polymerase family. HERV class-II K(HML-2) pol subfamily.</text>
</comment>
<dbReference type="SUPFAM" id="SSF47823">
    <property type="entry name" value="lambda integrase-like, N-terminal domain"/>
    <property type="match status" value="1"/>
</dbReference>
<reference evidence="9" key="1">
    <citation type="submission" date="2024-04" db="EMBL/GenBank/DDBJ databases">
        <title>Salinicola lusitanus LLJ914,a marine bacterium isolated from the Okinawa Trough.</title>
        <authorList>
            <person name="Li J."/>
        </authorList>
    </citation>
    <scope>NUCLEOTIDE SEQUENCE [LARGE SCALE GENOMIC DNA]</scope>
</reference>
<dbReference type="CDD" id="cd09275">
    <property type="entry name" value="RNase_HI_RT_DIRS1"/>
    <property type="match status" value="1"/>
</dbReference>
<evidence type="ECO:0000313" key="8">
    <source>
        <dbReference type="EMBL" id="KAK7938256.1"/>
    </source>
</evidence>
<feature type="compositionally biased region" description="Basic and acidic residues" evidence="5">
    <location>
        <begin position="657"/>
        <end position="671"/>
    </location>
</feature>
<feature type="region of interest" description="Disordered" evidence="5">
    <location>
        <begin position="543"/>
        <end position="572"/>
    </location>
</feature>
<evidence type="ECO:0000256" key="5">
    <source>
        <dbReference type="SAM" id="MobiDB-lite"/>
    </source>
</evidence>
<feature type="region of interest" description="Disordered" evidence="5">
    <location>
        <begin position="61"/>
        <end position="117"/>
    </location>
</feature>
<evidence type="ECO:0000256" key="2">
    <source>
        <dbReference type="ARBA" id="ARBA00012180"/>
    </source>
</evidence>
<proteinExistence type="inferred from homology"/>
<dbReference type="SUPFAM" id="SSF56672">
    <property type="entry name" value="DNA/RNA polymerases"/>
    <property type="match status" value="1"/>
</dbReference>
<dbReference type="GO" id="GO:0003677">
    <property type="term" value="F:DNA binding"/>
    <property type="evidence" value="ECO:0007669"/>
    <property type="project" value="UniProtKB-KW"/>
</dbReference>
<accession>A0AAW0Q648</accession>
<dbReference type="InterPro" id="IPR043128">
    <property type="entry name" value="Rev_trsase/Diguanyl_cyclase"/>
</dbReference>
<evidence type="ECO:0000259" key="6">
    <source>
        <dbReference type="PROSITE" id="PS50878"/>
    </source>
</evidence>
<dbReference type="PROSITE" id="PS51898">
    <property type="entry name" value="TYR_RECOMBINASE"/>
    <property type="match status" value="1"/>
</dbReference>
<dbReference type="Pfam" id="PF00078">
    <property type="entry name" value="RVT_1"/>
    <property type="match status" value="1"/>
</dbReference>
<dbReference type="EC" id="3.1.26.4" evidence="2"/>
<dbReference type="GO" id="GO:0004523">
    <property type="term" value="F:RNA-DNA hybrid ribonuclease activity"/>
    <property type="evidence" value="ECO:0007669"/>
    <property type="project" value="UniProtKB-EC"/>
</dbReference>
<feature type="compositionally biased region" description="Low complexity" evidence="5">
    <location>
        <begin position="415"/>
        <end position="428"/>
    </location>
</feature>
<protein>
    <recommendedName>
        <fullName evidence="2">ribonuclease H</fullName>
        <ecNumber evidence="2">3.1.26.4</ecNumber>
    </recommendedName>
</protein>
<feature type="region of interest" description="Disordered" evidence="5">
    <location>
        <begin position="618"/>
        <end position="735"/>
    </location>
</feature>
<dbReference type="Gene3D" id="1.10.150.130">
    <property type="match status" value="1"/>
</dbReference>
<dbReference type="Proteomes" id="UP001460270">
    <property type="component" value="Unassembled WGS sequence"/>
</dbReference>
<feature type="compositionally biased region" description="Basic and acidic residues" evidence="5">
    <location>
        <begin position="431"/>
        <end position="446"/>
    </location>
</feature>
<keyword evidence="3" id="KW-0238">DNA-binding</keyword>
<feature type="compositionally biased region" description="Basic residues" evidence="5">
    <location>
        <begin position="400"/>
        <end position="414"/>
    </location>
</feature>
<evidence type="ECO:0000313" key="9">
    <source>
        <dbReference type="Proteomes" id="UP001460270"/>
    </source>
</evidence>
<evidence type="ECO:0000259" key="7">
    <source>
        <dbReference type="PROSITE" id="PS51898"/>
    </source>
</evidence>
<dbReference type="InterPro" id="IPR010998">
    <property type="entry name" value="Integrase_recombinase_N"/>
</dbReference>
<feature type="domain" description="Tyr recombinase" evidence="7">
    <location>
        <begin position="1415"/>
        <end position="1649"/>
    </location>
</feature>
<keyword evidence="9" id="KW-1185">Reference proteome</keyword>
<dbReference type="GO" id="GO:0006310">
    <property type="term" value="P:DNA recombination"/>
    <property type="evidence" value="ECO:0007669"/>
    <property type="project" value="UniProtKB-KW"/>
</dbReference>
<dbReference type="CDD" id="cd03714">
    <property type="entry name" value="RT_DIRS1"/>
    <property type="match status" value="1"/>
</dbReference>
<evidence type="ECO:0000256" key="1">
    <source>
        <dbReference type="ARBA" id="ARBA00010879"/>
    </source>
</evidence>
<dbReference type="Gene3D" id="1.10.443.10">
    <property type="entry name" value="Intergrase catalytic core"/>
    <property type="match status" value="1"/>
</dbReference>
<dbReference type="InterPro" id="IPR002104">
    <property type="entry name" value="Integrase_catalytic"/>
</dbReference>
<dbReference type="Gene3D" id="3.30.70.270">
    <property type="match status" value="1"/>
</dbReference>
<dbReference type="InterPro" id="IPR043502">
    <property type="entry name" value="DNA/RNA_pol_sf"/>
</dbReference>
<dbReference type="PANTHER" id="PTHR35617">
    <property type="entry name" value="PHAGE_INTEGRASE DOMAIN-CONTAINING PROTEIN"/>
    <property type="match status" value="1"/>
</dbReference>
<feature type="compositionally biased region" description="Polar residues" evidence="5">
    <location>
        <begin position="643"/>
        <end position="656"/>
    </location>
</feature>
<dbReference type="EMBL" id="JBBPFD010000002">
    <property type="protein sequence ID" value="KAK7938256.1"/>
    <property type="molecule type" value="Genomic_DNA"/>
</dbReference>
<feature type="compositionally biased region" description="Low complexity" evidence="5">
    <location>
        <begin position="707"/>
        <end position="719"/>
    </location>
</feature>
<name>A0AAW0Q648_9GOBI</name>
<comment type="caution">
    <text evidence="8">The sequence shown here is derived from an EMBL/GenBank/DDBJ whole genome shotgun (WGS) entry which is preliminary data.</text>
</comment>
<evidence type="ECO:0000256" key="4">
    <source>
        <dbReference type="ARBA" id="ARBA00023172"/>
    </source>
</evidence>
<dbReference type="GO" id="GO:0015074">
    <property type="term" value="P:DNA integration"/>
    <property type="evidence" value="ECO:0007669"/>
    <property type="project" value="InterPro"/>
</dbReference>
<feature type="domain" description="Reverse transcriptase" evidence="6">
    <location>
        <begin position="883"/>
        <end position="967"/>
    </location>
</feature>
<dbReference type="InterPro" id="IPR000477">
    <property type="entry name" value="RT_dom"/>
</dbReference>
<keyword evidence="4" id="KW-0233">DNA recombination</keyword>
<gene>
    <name evidence="8" type="ORF">WMY93_001582</name>
</gene>
<feature type="region of interest" description="Disordered" evidence="5">
    <location>
        <begin position="385"/>
        <end position="474"/>
    </location>
</feature>
<dbReference type="PROSITE" id="PS50878">
    <property type="entry name" value="RT_POL"/>
    <property type="match status" value="1"/>
</dbReference>
<feature type="compositionally biased region" description="Pro residues" evidence="5">
    <location>
        <begin position="91"/>
        <end position="101"/>
    </location>
</feature>
<dbReference type="InterPro" id="IPR013762">
    <property type="entry name" value="Integrase-like_cat_sf"/>
</dbReference>
<dbReference type="PANTHER" id="PTHR35617:SF3">
    <property type="entry name" value="CORE-BINDING (CB) DOMAIN-CONTAINING PROTEIN"/>
    <property type="match status" value="1"/>
</dbReference>